<dbReference type="OrthoDB" id="448448at2759"/>
<feature type="domain" description="Zinc finger PHD-type" evidence="5">
    <location>
        <begin position="34"/>
        <end position="79"/>
    </location>
</feature>
<keyword evidence="2" id="KW-0863">Zinc-finger</keyword>
<dbReference type="PROSITE" id="PS01359">
    <property type="entry name" value="ZF_PHD_1"/>
    <property type="match status" value="1"/>
</dbReference>
<dbReference type="EMBL" id="PQXN01000114">
    <property type="protein sequence ID" value="TGO54014.1"/>
    <property type="molecule type" value="Genomic_DNA"/>
</dbReference>
<name>A0A4Z1HZP1_9HELO</name>
<comment type="caution">
    <text evidence="6">The sequence shown here is derived from an EMBL/GenBank/DDBJ whole genome shotgun (WGS) entry which is preliminary data.</text>
</comment>
<keyword evidence="1" id="KW-0479">Metal-binding</keyword>
<feature type="compositionally biased region" description="Basic and acidic residues" evidence="4">
    <location>
        <begin position="483"/>
        <end position="493"/>
    </location>
</feature>
<keyword evidence="7" id="KW-1185">Reference proteome</keyword>
<gene>
    <name evidence="6" type="ORF">BCON_0114g00250</name>
</gene>
<evidence type="ECO:0000256" key="2">
    <source>
        <dbReference type="ARBA" id="ARBA00022771"/>
    </source>
</evidence>
<dbReference type="InterPro" id="IPR013083">
    <property type="entry name" value="Znf_RING/FYVE/PHD"/>
</dbReference>
<dbReference type="InterPro" id="IPR001965">
    <property type="entry name" value="Znf_PHD"/>
</dbReference>
<dbReference type="GO" id="GO:0008270">
    <property type="term" value="F:zinc ion binding"/>
    <property type="evidence" value="ECO:0007669"/>
    <property type="project" value="UniProtKB-KW"/>
</dbReference>
<dbReference type="InterPro" id="IPR011011">
    <property type="entry name" value="Znf_FYVE_PHD"/>
</dbReference>
<keyword evidence="3" id="KW-0862">Zinc</keyword>
<dbReference type="InterPro" id="IPR019786">
    <property type="entry name" value="Zinc_finger_PHD-type_CS"/>
</dbReference>
<dbReference type="SUPFAM" id="SSF57903">
    <property type="entry name" value="FYVE/PHD zinc finger"/>
    <property type="match status" value="1"/>
</dbReference>
<feature type="region of interest" description="Disordered" evidence="4">
    <location>
        <begin position="405"/>
        <end position="434"/>
    </location>
</feature>
<evidence type="ECO:0000313" key="6">
    <source>
        <dbReference type="EMBL" id="TGO54014.1"/>
    </source>
</evidence>
<feature type="region of interest" description="Disordered" evidence="4">
    <location>
        <begin position="448"/>
        <end position="493"/>
    </location>
</feature>
<dbReference type="Gene3D" id="3.30.40.10">
    <property type="entry name" value="Zinc/RING finger domain, C3HC4 (zinc finger)"/>
    <property type="match status" value="1"/>
</dbReference>
<sequence>MSILTQEFNQVKFSYQFFFSSQAGKKADIISKKYCQVCKIDESLLIQCKVCPRAYHNECLSQLHQEKAKKIQFACPQHICKDCKQSAGDVGGMLYRCRWCEKAQCEDCTDWKTLKPFGDTIPEFDLLGFAKAPTAFYIQCQGCTKKFETDKKFKATYERFEKKWAEESEKLNAVDEEVIEKSEMKVDKKEELEGGINKPIVIDDYDSEVEEATVSPVPVRKSSRNGETRGFIDYGNYMVPRNGATNLQEQATKHSERRVSLDEEVSRIVNIPRQAAQSSGNTLAGTSGMRPMTDAELIATQFGYGKANRQITTNQPCFVSRRGSNCRSLGELGYVPRYSGHPDPRYRSPYESDEGGYGMQNVPGVAGGAGRHGPYGQSGPHGLVGQVGQPQSQVQNEYFRPAEHPRQQLQHNLAPSRRSASMHGASRVAREPAEPQYLVRHNGKFLKGTGSMYDGPTALDPPQPATTRDIRRPRLEGPPYMFKWEKKPKPENK</sequence>
<evidence type="ECO:0000256" key="1">
    <source>
        <dbReference type="ARBA" id="ARBA00022723"/>
    </source>
</evidence>
<proteinExistence type="predicted"/>
<evidence type="ECO:0000256" key="4">
    <source>
        <dbReference type="SAM" id="MobiDB-lite"/>
    </source>
</evidence>
<organism evidence="6 7">
    <name type="scientific">Botryotinia convoluta</name>
    <dbReference type="NCBI Taxonomy" id="54673"/>
    <lineage>
        <taxon>Eukaryota</taxon>
        <taxon>Fungi</taxon>
        <taxon>Dikarya</taxon>
        <taxon>Ascomycota</taxon>
        <taxon>Pezizomycotina</taxon>
        <taxon>Leotiomycetes</taxon>
        <taxon>Helotiales</taxon>
        <taxon>Sclerotiniaceae</taxon>
        <taxon>Botryotinia</taxon>
    </lineage>
</organism>
<dbReference type="CDD" id="cd15566">
    <property type="entry name" value="PHD3_NSD"/>
    <property type="match status" value="1"/>
</dbReference>
<accession>A0A4Z1HZP1</accession>
<protein>
    <recommendedName>
        <fullName evidence="5">Zinc finger PHD-type domain-containing protein</fullName>
    </recommendedName>
</protein>
<evidence type="ECO:0000259" key="5">
    <source>
        <dbReference type="SMART" id="SM00249"/>
    </source>
</evidence>
<evidence type="ECO:0000256" key="3">
    <source>
        <dbReference type="ARBA" id="ARBA00022833"/>
    </source>
</evidence>
<reference evidence="6 7" key="1">
    <citation type="submission" date="2017-12" db="EMBL/GenBank/DDBJ databases">
        <title>Comparative genomics of Botrytis spp.</title>
        <authorList>
            <person name="Valero-Jimenez C.A."/>
            <person name="Tapia P."/>
            <person name="Veloso J."/>
            <person name="Silva-Moreno E."/>
            <person name="Staats M."/>
            <person name="Valdes J.H."/>
            <person name="Van Kan J.A.L."/>
        </authorList>
    </citation>
    <scope>NUCLEOTIDE SEQUENCE [LARGE SCALE GENOMIC DNA]</scope>
    <source>
        <strain evidence="6 7">MUCL11595</strain>
    </source>
</reference>
<evidence type="ECO:0000313" key="7">
    <source>
        <dbReference type="Proteomes" id="UP000297527"/>
    </source>
</evidence>
<dbReference type="AlphaFoldDB" id="A0A4Z1HZP1"/>
<dbReference type="SMART" id="SM00249">
    <property type="entry name" value="PHD"/>
    <property type="match status" value="1"/>
</dbReference>
<dbReference type="Proteomes" id="UP000297527">
    <property type="component" value="Unassembled WGS sequence"/>
</dbReference>